<evidence type="ECO:0000256" key="7">
    <source>
        <dbReference type="ARBA" id="ARBA00023002"/>
    </source>
</evidence>
<dbReference type="PANTHER" id="PTHR47947:SF1">
    <property type="entry name" value="CYTOCHROME P450 82E3"/>
    <property type="match status" value="1"/>
</dbReference>
<dbReference type="GO" id="GO:0016020">
    <property type="term" value="C:membrane"/>
    <property type="evidence" value="ECO:0007669"/>
    <property type="project" value="UniProtKB-SubCell"/>
</dbReference>
<evidence type="ECO:0000256" key="5">
    <source>
        <dbReference type="ARBA" id="ARBA00022723"/>
    </source>
</evidence>
<evidence type="ECO:0000256" key="6">
    <source>
        <dbReference type="ARBA" id="ARBA00022989"/>
    </source>
</evidence>
<dbReference type="InterPro" id="IPR050651">
    <property type="entry name" value="Plant_Cytochrome_P450_Monoox"/>
</dbReference>
<evidence type="ECO:0000256" key="8">
    <source>
        <dbReference type="ARBA" id="ARBA00023004"/>
    </source>
</evidence>
<dbReference type="InterPro" id="IPR017972">
    <property type="entry name" value="Cyt_P450_CS"/>
</dbReference>
<dbReference type="PRINTS" id="PR00385">
    <property type="entry name" value="P450"/>
</dbReference>
<evidence type="ECO:0000256" key="13">
    <source>
        <dbReference type="ARBA" id="ARBA00051691"/>
    </source>
</evidence>
<comment type="subcellular location">
    <subcellularLocation>
        <location evidence="2">Membrane</location>
        <topology evidence="2">Single-pass membrane protein</topology>
    </subcellularLocation>
</comment>
<keyword evidence="8 17" id="KW-0408">Iron</keyword>
<dbReference type="AlphaFoldDB" id="A0AAW2IY68"/>
<evidence type="ECO:0000256" key="4">
    <source>
        <dbReference type="ARBA" id="ARBA00022692"/>
    </source>
</evidence>
<comment type="catalytic activity">
    <reaction evidence="13">
        <text>genkwanin + reduced [NADPH--hemoprotein reductase] + O2 = scutellarein 7-methyl ether + oxidized [NADPH--hemoprotein reductase] + H2O</text>
        <dbReference type="Rhea" id="RHEA:73427"/>
        <dbReference type="Rhea" id="RHEA-COMP:11964"/>
        <dbReference type="Rhea" id="RHEA-COMP:11965"/>
        <dbReference type="ChEBI" id="CHEBI:15377"/>
        <dbReference type="ChEBI" id="CHEBI:15379"/>
        <dbReference type="ChEBI" id="CHEBI:57618"/>
        <dbReference type="ChEBI" id="CHEBI:58210"/>
        <dbReference type="ChEBI" id="CHEBI:192700"/>
        <dbReference type="ChEBI" id="CHEBI:192701"/>
    </reaction>
    <physiologicalReaction direction="left-to-right" evidence="13">
        <dbReference type="Rhea" id="RHEA:73428"/>
    </physiologicalReaction>
</comment>
<evidence type="ECO:0000256" key="11">
    <source>
        <dbReference type="ARBA" id="ARBA00034479"/>
    </source>
</evidence>
<keyword evidence="10" id="KW-0472">Membrane</keyword>
<keyword evidence="19" id="KW-0732">Signal</keyword>
<dbReference type="Pfam" id="PF00067">
    <property type="entry name" value="p450"/>
    <property type="match status" value="1"/>
</dbReference>
<accession>A0AAW2IY68</accession>
<evidence type="ECO:0000256" key="15">
    <source>
        <dbReference type="ARBA" id="ARBA00052216"/>
    </source>
</evidence>
<evidence type="ECO:0000256" key="16">
    <source>
        <dbReference type="ARBA" id="ARBA00067499"/>
    </source>
</evidence>
<reference evidence="20" key="1">
    <citation type="submission" date="2020-06" db="EMBL/GenBank/DDBJ databases">
        <authorList>
            <person name="Li T."/>
            <person name="Hu X."/>
            <person name="Zhang T."/>
            <person name="Song X."/>
            <person name="Zhang H."/>
            <person name="Dai N."/>
            <person name="Sheng W."/>
            <person name="Hou X."/>
            <person name="Wei L."/>
        </authorList>
    </citation>
    <scope>NUCLEOTIDE SEQUENCE</scope>
    <source>
        <strain evidence="20">G01</strain>
        <tissue evidence="20">Leaf</tissue>
    </source>
</reference>
<dbReference type="PANTHER" id="PTHR47947">
    <property type="entry name" value="CYTOCHROME P450 82C3-RELATED"/>
    <property type="match status" value="1"/>
</dbReference>
<evidence type="ECO:0000256" key="10">
    <source>
        <dbReference type="ARBA" id="ARBA00023136"/>
    </source>
</evidence>
<feature type="chain" id="PRO_5043408044" description="Flavonoid-6-hydroxylase" evidence="19">
    <location>
        <begin position="28"/>
        <end position="520"/>
    </location>
</feature>
<keyword evidence="6" id="KW-1133">Transmembrane helix</keyword>
<evidence type="ECO:0000313" key="20">
    <source>
        <dbReference type="EMBL" id="KAL0286373.1"/>
    </source>
</evidence>
<organism evidence="20">
    <name type="scientific">Sesamum angustifolium</name>
    <dbReference type="NCBI Taxonomy" id="2727405"/>
    <lineage>
        <taxon>Eukaryota</taxon>
        <taxon>Viridiplantae</taxon>
        <taxon>Streptophyta</taxon>
        <taxon>Embryophyta</taxon>
        <taxon>Tracheophyta</taxon>
        <taxon>Spermatophyta</taxon>
        <taxon>Magnoliopsida</taxon>
        <taxon>eudicotyledons</taxon>
        <taxon>Gunneridae</taxon>
        <taxon>Pentapetalae</taxon>
        <taxon>asterids</taxon>
        <taxon>lamiids</taxon>
        <taxon>Lamiales</taxon>
        <taxon>Pedaliaceae</taxon>
        <taxon>Sesamum</taxon>
    </lineage>
</organism>
<dbReference type="GO" id="GO:0020037">
    <property type="term" value="F:heme binding"/>
    <property type="evidence" value="ECO:0007669"/>
    <property type="project" value="InterPro"/>
</dbReference>
<dbReference type="GO" id="GO:0016705">
    <property type="term" value="F:oxidoreductase activity, acting on paired donors, with incorporation or reduction of molecular oxygen"/>
    <property type="evidence" value="ECO:0007669"/>
    <property type="project" value="InterPro"/>
</dbReference>
<feature type="binding site" description="axial binding residue" evidence="17">
    <location>
        <position position="456"/>
    </location>
    <ligand>
        <name>heme</name>
        <dbReference type="ChEBI" id="CHEBI:30413"/>
    </ligand>
    <ligandPart>
        <name>Fe</name>
        <dbReference type="ChEBI" id="CHEBI:18248"/>
    </ligandPart>
</feature>
<evidence type="ECO:0000256" key="17">
    <source>
        <dbReference type="PIRSR" id="PIRSR602401-1"/>
    </source>
</evidence>
<keyword evidence="7 18" id="KW-0560">Oxidoreductase</keyword>
<evidence type="ECO:0000256" key="9">
    <source>
        <dbReference type="ARBA" id="ARBA00023033"/>
    </source>
</evidence>
<comment type="pathway">
    <text evidence="11">Flavonoid metabolism.</text>
</comment>
<dbReference type="InterPro" id="IPR036396">
    <property type="entry name" value="Cyt_P450_sf"/>
</dbReference>
<dbReference type="EMBL" id="JACGWK010001541">
    <property type="protein sequence ID" value="KAL0286373.1"/>
    <property type="molecule type" value="Genomic_DNA"/>
</dbReference>
<protein>
    <recommendedName>
        <fullName evidence="16">Flavonoid-6-hydroxylase</fullName>
    </recommendedName>
</protein>
<proteinExistence type="inferred from homology"/>
<dbReference type="SUPFAM" id="SSF48264">
    <property type="entry name" value="Cytochrome P450"/>
    <property type="match status" value="1"/>
</dbReference>
<gene>
    <name evidence="20" type="ORF">Sangu_2735400</name>
</gene>
<dbReference type="CDD" id="cd20654">
    <property type="entry name" value="CYP82"/>
    <property type="match status" value="1"/>
</dbReference>
<evidence type="ECO:0000256" key="18">
    <source>
        <dbReference type="RuleBase" id="RU000461"/>
    </source>
</evidence>
<dbReference type="Gene3D" id="1.10.630.10">
    <property type="entry name" value="Cytochrome P450"/>
    <property type="match status" value="1"/>
</dbReference>
<comment type="cofactor">
    <cofactor evidence="1 17">
        <name>heme</name>
        <dbReference type="ChEBI" id="CHEBI:30413"/>
    </cofactor>
</comment>
<evidence type="ECO:0000256" key="1">
    <source>
        <dbReference type="ARBA" id="ARBA00001971"/>
    </source>
</evidence>
<evidence type="ECO:0000256" key="12">
    <source>
        <dbReference type="ARBA" id="ARBA00050930"/>
    </source>
</evidence>
<keyword evidence="5 17" id="KW-0479">Metal-binding</keyword>
<reference evidence="20" key="2">
    <citation type="journal article" date="2024" name="Plant">
        <title>Genomic evolution and insights into agronomic trait innovations of Sesamum species.</title>
        <authorList>
            <person name="Miao H."/>
            <person name="Wang L."/>
            <person name="Qu L."/>
            <person name="Liu H."/>
            <person name="Sun Y."/>
            <person name="Le M."/>
            <person name="Wang Q."/>
            <person name="Wei S."/>
            <person name="Zheng Y."/>
            <person name="Lin W."/>
            <person name="Duan Y."/>
            <person name="Cao H."/>
            <person name="Xiong S."/>
            <person name="Wang X."/>
            <person name="Wei L."/>
            <person name="Li C."/>
            <person name="Ma Q."/>
            <person name="Ju M."/>
            <person name="Zhao R."/>
            <person name="Li G."/>
            <person name="Mu C."/>
            <person name="Tian Q."/>
            <person name="Mei H."/>
            <person name="Zhang T."/>
            <person name="Gao T."/>
            <person name="Zhang H."/>
        </authorList>
    </citation>
    <scope>NUCLEOTIDE SEQUENCE</scope>
    <source>
        <strain evidence="20">G01</strain>
    </source>
</reference>
<dbReference type="GO" id="GO:0005506">
    <property type="term" value="F:iron ion binding"/>
    <property type="evidence" value="ECO:0007669"/>
    <property type="project" value="InterPro"/>
</dbReference>
<evidence type="ECO:0000256" key="19">
    <source>
        <dbReference type="SAM" id="SignalP"/>
    </source>
</evidence>
<sequence length="520" mass="59170">MMSIFTQILVALSALLLLYKLWRKKQRQNSNNLKSAPEPAGAWPLIGHFHLLGGQVPVYRNLGGLADEYGPVFGLRLGLNKTLVVSSWEAVKDCFTTNDKILAKRPTSVAGIYLGYDYASFGFADGPYWREVRKLVLQELLSPRRLETLKHVRESEIHSGIKELYKEHSGKVVDIDEWLDQITSNMITMMIAGKRYTNGTQGVESTVEVRSVREHIKEFMYVLGQFIVADAFPFPPFSWIDYQGHIKSMKRITKGLSTIFERWINEHSTRDRQSSLKNGQDFIDVMLSTVDDRFTRFGHTRETIIKATVSNLIIAGNDTTSLHMTWLLCLLLNNKRVLQRAQEELDTNVGRERWVQESDIKNLVYLQAIVKEALRLYPPGPLAVPHEAMEDCCVGGYHVPKGTRVMFNLWKLHRDPRMWEEPNSFVPERFLTSHADVDYTGQNYEFIPFGSGRRSCPGITFAMQVAHLTLARLLQGFDLTTPLNAPVDMTEGLGVNLPKATPLKVVITPRMSSGLYHNQE</sequence>
<comment type="catalytic activity">
    <reaction evidence="14">
        <text>(2S)-naringenin 4',7-dimethyl ether + reduced [NADPH--hemoprotein reductase] + O2 = (2S)-carthamidin-4',7-dimethyl ether + oxidized [NADPH--hemoprotein reductase] + H2O + H(+)</text>
        <dbReference type="Rhea" id="RHEA:73439"/>
        <dbReference type="Rhea" id="RHEA-COMP:11964"/>
        <dbReference type="Rhea" id="RHEA-COMP:11965"/>
        <dbReference type="ChEBI" id="CHEBI:15377"/>
        <dbReference type="ChEBI" id="CHEBI:15378"/>
        <dbReference type="ChEBI" id="CHEBI:15379"/>
        <dbReference type="ChEBI" id="CHEBI:57618"/>
        <dbReference type="ChEBI" id="CHEBI:58210"/>
        <dbReference type="ChEBI" id="CHEBI:192816"/>
        <dbReference type="ChEBI" id="CHEBI:192817"/>
    </reaction>
    <physiologicalReaction direction="left-to-right" evidence="14">
        <dbReference type="Rhea" id="RHEA:73440"/>
    </physiologicalReaction>
</comment>
<keyword evidence="4" id="KW-0812">Transmembrane</keyword>
<dbReference type="InterPro" id="IPR002401">
    <property type="entry name" value="Cyt_P450_E_grp-I"/>
</dbReference>
<dbReference type="FunFam" id="1.10.630.10:FF:000026">
    <property type="entry name" value="Cytochrome P450 82C4"/>
    <property type="match status" value="1"/>
</dbReference>
<evidence type="ECO:0000256" key="14">
    <source>
        <dbReference type="ARBA" id="ARBA00052049"/>
    </source>
</evidence>
<dbReference type="InterPro" id="IPR001128">
    <property type="entry name" value="Cyt_P450"/>
</dbReference>
<keyword evidence="9 18" id="KW-0503">Monooxygenase</keyword>
<feature type="signal peptide" evidence="19">
    <location>
        <begin position="1"/>
        <end position="27"/>
    </location>
</feature>
<dbReference type="PROSITE" id="PS00086">
    <property type="entry name" value="CYTOCHROME_P450"/>
    <property type="match status" value="1"/>
</dbReference>
<comment type="catalytic activity">
    <reaction evidence="12">
        <text>(2S)-sakuranetin + reduced [NADPH--hemoprotein reductase] + O2 = (2S)-7-methylcarthamidin + oxidized [NADPH--hemoprotein reductase] + H2O + H(+)</text>
        <dbReference type="Rhea" id="RHEA:73431"/>
        <dbReference type="Rhea" id="RHEA-COMP:11964"/>
        <dbReference type="Rhea" id="RHEA-COMP:11965"/>
        <dbReference type="ChEBI" id="CHEBI:15377"/>
        <dbReference type="ChEBI" id="CHEBI:15378"/>
        <dbReference type="ChEBI" id="CHEBI:15379"/>
        <dbReference type="ChEBI" id="CHEBI:28927"/>
        <dbReference type="ChEBI" id="CHEBI:57618"/>
        <dbReference type="ChEBI" id="CHEBI:58210"/>
        <dbReference type="ChEBI" id="CHEBI:192815"/>
    </reaction>
    <physiologicalReaction direction="left-to-right" evidence="12">
        <dbReference type="Rhea" id="RHEA:73432"/>
    </physiologicalReaction>
</comment>
<dbReference type="GO" id="GO:0004497">
    <property type="term" value="F:monooxygenase activity"/>
    <property type="evidence" value="ECO:0007669"/>
    <property type="project" value="UniProtKB-KW"/>
</dbReference>
<comment type="similarity">
    <text evidence="18">Belongs to the cytochrome P450 family.</text>
</comment>
<comment type="caution">
    <text evidence="20">The sequence shown here is derived from an EMBL/GenBank/DDBJ whole genome shotgun (WGS) entry which is preliminary data.</text>
</comment>
<evidence type="ECO:0000256" key="2">
    <source>
        <dbReference type="ARBA" id="ARBA00004167"/>
    </source>
</evidence>
<keyword evidence="3 17" id="KW-0349">Heme</keyword>
<evidence type="ECO:0000256" key="3">
    <source>
        <dbReference type="ARBA" id="ARBA00022617"/>
    </source>
</evidence>
<dbReference type="PRINTS" id="PR00463">
    <property type="entry name" value="EP450I"/>
</dbReference>
<comment type="catalytic activity">
    <reaction evidence="15">
        <text>apigenin 4',7-dimethyl ether + reduced [NADPH--hemoprotein reductase] + O2 = ladanein + oxidized [NADPH--hemoprotein reductase] + H2O + H(+)</text>
        <dbReference type="Rhea" id="RHEA:73435"/>
        <dbReference type="Rhea" id="RHEA-COMP:11964"/>
        <dbReference type="Rhea" id="RHEA-COMP:11965"/>
        <dbReference type="ChEBI" id="CHEBI:2769"/>
        <dbReference type="ChEBI" id="CHEBI:15377"/>
        <dbReference type="ChEBI" id="CHEBI:15378"/>
        <dbReference type="ChEBI" id="CHEBI:15379"/>
        <dbReference type="ChEBI" id="CHEBI:57618"/>
        <dbReference type="ChEBI" id="CHEBI:58210"/>
        <dbReference type="ChEBI" id="CHEBI:192702"/>
    </reaction>
    <physiologicalReaction direction="left-to-right" evidence="15">
        <dbReference type="Rhea" id="RHEA:73436"/>
    </physiologicalReaction>
</comment>
<name>A0AAW2IY68_9LAMI</name>